<dbReference type="RefSeq" id="WP_089973311.1">
    <property type="nucleotide sequence ID" value="NZ_FNJM01000020.1"/>
</dbReference>
<keyword evidence="2" id="KW-0472">Membrane</keyword>
<dbReference type="Proteomes" id="UP000198597">
    <property type="component" value="Unassembled WGS sequence"/>
</dbReference>
<keyword evidence="6" id="KW-1185">Reference proteome</keyword>
<sequence length="447" mass="50614">MNKDFDKELKEMASKSKVRESDKLKESVSKTCKNLKRKKKPVRKWIATVAASIACVLALGICFPTYAENIPVIKQAINFLNGRFELDGYESNSTEVIYSVKAGEYTVNIEDVYYDGIEISVFYNITGENPLDKSSKYWLDADIEFDESILVGVELGGGSGDGALINDNTYAGMATFYLDPYNGGVIPEVFDAMLYINNIKRINVNKDSNPTSVVVESEPMVLALDSSNIIINEYAINKEIAFEDVKININSAKKSPTGLFLNRPGITTMPVNHNLDYILWDSKKGELESIANHFEEDGTLTMQYRLPSEDGDVSIIPYVNSAYEGFDIASYRTENHLLENGKKYDFGDYGTTEIRDIVHEGNETLMKVRTTGYQSRAYFHLISDKEYSYFKPAYEKDKKVLGILDMEVTYVFDKLDPNESYYIRVPVDDEKTDFKVLTDDIIKLELN</sequence>
<keyword evidence="2" id="KW-0812">Transmembrane</keyword>
<dbReference type="Proteomes" id="UP000585258">
    <property type="component" value="Unassembled WGS sequence"/>
</dbReference>
<dbReference type="EMBL" id="JACKWY010000004">
    <property type="protein sequence ID" value="MBB6714844.1"/>
    <property type="molecule type" value="Genomic_DNA"/>
</dbReference>
<proteinExistence type="predicted"/>
<reference evidence="4 7" key="2">
    <citation type="submission" date="2020-08" db="EMBL/GenBank/DDBJ databases">
        <title>Clostridia isolated from Swiss meat.</title>
        <authorList>
            <person name="Wambui J."/>
            <person name="Stevens M.J.A."/>
            <person name="Stephan R."/>
        </authorList>
    </citation>
    <scope>NUCLEOTIDE SEQUENCE [LARGE SCALE GENOMIC DNA]</scope>
    <source>
        <strain evidence="4 7">CM001</strain>
    </source>
</reference>
<organism evidence="5 6">
    <name type="scientific">Clostridium gasigenes</name>
    <dbReference type="NCBI Taxonomy" id="94869"/>
    <lineage>
        <taxon>Bacteria</taxon>
        <taxon>Bacillati</taxon>
        <taxon>Bacillota</taxon>
        <taxon>Clostridia</taxon>
        <taxon>Eubacteriales</taxon>
        <taxon>Clostridiaceae</taxon>
        <taxon>Clostridium</taxon>
    </lineage>
</organism>
<evidence type="ECO:0000313" key="6">
    <source>
        <dbReference type="Proteomes" id="UP000198597"/>
    </source>
</evidence>
<dbReference type="InterPro" id="IPR025436">
    <property type="entry name" value="DUF4179"/>
</dbReference>
<evidence type="ECO:0000313" key="7">
    <source>
        <dbReference type="Proteomes" id="UP000585258"/>
    </source>
</evidence>
<evidence type="ECO:0000313" key="5">
    <source>
        <dbReference type="EMBL" id="SDP82225.1"/>
    </source>
</evidence>
<dbReference type="OrthoDB" id="1906529at2"/>
<dbReference type="STRING" id="94869.SAMN04488529_1209"/>
<keyword evidence="2" id="KW-1133">Transmembrane helix</keyword>
<name>A0A1H0VVP5_9CLOT</name>
<feature type="domain" description="DUF4179" evidence="3">
    <location>
        <begin position="37"/>
        <end position="125"/>
    </location>
</feature>
<evidence type="ECO:0000256" key="2">
    <source>
        <dbReference type="SAM" id="Phobius"/>
    </source>
</evidence>
<feature type="transmembrane region" description="Helical" evidence="2">
    <location>
        <begin position="45"/>
        <end position="67"/>
    </location>
</feature>
<dbReference type="EMBL" id="FNJM01000020">
    <property type="protein sequence ID" value="SDP82225.1"/>
    <property type="molecule type" value="Genomic_DNA"/>
</dbReference>
<dbReference type="AlphaFoldDB" id="A0A1H0VVP5"/>
<feature type="region of interest" description="Disordered" evidence="1">
    <location>
        <begin position="1"/>
        <end position="25"/>
    </location>
</feature>
<protein>
    <submittedName>
        <fullName evidence="4">DUF4179 domain-containing protein</fullName>
    </submittedName>
</protein>
<reference evidence="5 6" key="1">
    <citation type="submission" date="2016-10" db="EMBL/GenBank/DDBJ databases">
        <authorList>
            <person name="de Groot N.N."/>
        </authorList>
    </citation>
    <scope>NUCLEOTIDE SEQUENCE [LARGE SCALE GENOMIC DNA]</scope>
    <source>
        <strain evidence="5 6">DSM 12272</strain>
    </source>
</reference>
<dbReference type="Gene3D" id="2.60.40.1630">
    <property type="entry name" value="bacillus anthracis domain"/>
    <property type="match status" value="1"/>
</dbReference>
<evidence type="ECO:0000256" key="1">
    <source>
        <dbReference type="SAM" id="MobiDB-lite"/>
    </source>
</evidence>
<gene>
    <name evidence="4" type="ORF">H7E68_08885</name>
    <name evidence="5" type="ORF">SAMN04488529_1209</name>
</gene>
<evidence type="ECO:0000259" key="3">
    <source>
        <dbReference type="Pfam" id="PF13786"/>
    </source>
</evidence>
<accession>A0A1H0VVP5</accession>
<evidence type="ECO:0000313" key="4">
    <source>
        <dbReference type="EMBL" id="MBB6714844.1"/>
    </source>
</evidence>
<dbReference type="Pfam" id="PF13786">
    <property type="entry name" value="DUF4179"/>
    <property type="match status" value="1"/>
</dbReference>